<evidence type="ECO:0000256" key="1">
    <source>
        <dbReference type="ARBA" id="ARBA00007409"/>
    </source>
</evidence>
<accession>A0A8H5FXD5</accession>
<dbReference type="PANTHER" id="PTHR44051">
    <property type="entry name" value="GLUTATHIONE S-TRANSFERASE-RELATED"/>
    <property type="match status" value="1"/>
</dbReference>
<dbReference type="Gene3D" id="3.40.30.10">
    <property type="entry name" value="Glutaredoxin"/>
    <property type="match status" value="1"/>
</dbReference>
<dbReference type="CDD" id="cd03048">
    <property type="entry name" value="GST_N_Ure2p_like"/>
    <property type="match status" value="1"/>
</dbReference>
<keyword evidence="4" id="KW-1185">Reference proteome</keyword>
<dbReference type="Proteomes" id="UP000518752">
    <property type="component" value="Unassembled WGS sequence"/>
</dbReference>
<dbReference type="SFLD" id="SFLDS00019">
    <property type="entry name" value="Glutathione_Transferase_(cytos"/>
    <property type="match status" value="1"/>
</dbReference>
<dbReference type="PROSITE" id="PS50404">
    <property type="entry name" value="GST_NTER"/>
    <property type="match status" value="1"/>
</dbReference>
<gene>
    <name evidence="3" type="ORF">D9757_012503</name>
</gene>
<dbReference type="AlphaFoldDB" id="A0A8H5FXD5"/>
<sequence length="299" mass="34512">MINLMPMNGCRLLNQAHHHTHLLLKRVLTAMRFRPLSPLIQKRYLFPRHLLPAPSSLQPELASMSETEIKKSEITLYTAPTPNGFKVAAFMEELKSAYGFEYEVRAIQTAHLEHKEPWFLAINPNGRIPAIVDRSRDNFAVFETAAILLYLQEHYDPENKFGWDPKENPDEYTEMLQWIFFAHGGVGPMQGQLMHFRNAATEKIPYGIELYMNEVKRLYGVLDIRLGQDRDYLAGPGRGMYSIADMNVLPWFRIREYAGIPSLEEWPNSWCENNLSRPTWAIAGNVGRDSTNANLYRVE</sequence>
<dbReference type="SFLD" id="SFLDG00358">
    <property type="entry name" value="Main_(cytGST)"/>
    <property type="match status" value="1"/>
</dbReference>
<dbReference type="InterPro" id="IPR036249">
    <property type="entry name" value="Thioredoxin-like_sf"/>
</dbReference>
<reference evidence="3 4" key="1">
    <citation type="journal article" date="2020" name="ISME J.">
        <title>Uncovering the hidden diversity of litter-decomposition mechanisms in mushroom-forming fungi.</title>
        <authorList>
            <person name="Floudas D."/>
            <person name="Bentzer J."/>
            <person name="Ahren D."/>
            <person name="Johansson T."/>
            <person name="Persson P."/>
            <person name="Tunlid A."/>
        </authorList>
    </citation>
    <scope>NUCLEOTIDE SEQUENCE [LARGE SCALE GENOMIC DNA]</scope>
    <source>
        <strain evidence="3 4">CBS 406.79</strain>
    </source>
</reference>
<dbReference type="Pfam" id="PF02798">
    <property type="entry name" value="GST_N"/>
    <property type="match status" value="1"/>
</dbReference>
<protein>
    <recommendedName>
        <fullName evidence="2">GST N-terminal domain-containing protein</fullName>
    </recommendedName>
</protein>
<evidence type="ECO:0000313" key="3">
    <source>
        <dbReference type="EMBL" id="KAF5352243.1"/>
    </source>
</evidence>
<dbReference type="InterPro" id="IPR040079">
    <property type="entry name" value="Glutathione_S-Trfase"/>
</dbReference>
<dbReference type="EMBL" id="JAACJN010000277">
    <property type="protein sequence ID" value="KAF5352243.1"/>
    <property type="molecule type" value="Genomic_DNA"/>
</dbReference>
<organism evidence="3 4">
    <name type="scientific">Collybiopsis confluens</name>
    <dbReference type="NCBI Taxonomy" id="2823264"/>
    <lineage>
        <taxon>Eukaryota</taxon>
        <taxon>Fungi</taxon>
        <taxon>Dikarya</taxon>
        <taxon>Basidiomycota</taxon>
        <taxon>Agaricomycotina</taxon>
        <taxon>Agaricomycetes</taxon>
        <taxon>Agaricomycetidae</taxon>
        <taxon>Agaricales</taxon>
        <taxon>Marasmiineae</taxon>
        <taxon>Omphalotaceae</taxon>
        <taxon>Collybiopsis</taxon>
    </lineage>
</organism>
<dbReference type="InterPro" id="IPR004045">
    <property type="entry name" value="Glutathione_S-Trfase_N"/>
</dbReference>
<dbReference type="OrthoDB" id="422574at2759"/>
<evidence type="ECO:0000313" key="4">
    <source>
        <dbReference type="Proteomes" id="UP000518752"/>
    </source>
</evidence>
<proteinExistence type="inferred from homology"/>
<name>A0A8H5FXD5_9AGAR</name>
<evidence type="ECO:0000259" key="2">
    <source>
        <dbReference type="PROSITE" id="PS50404"/>
    </source>
</evidence>
<dbReference type="SUPFAM" id="SSF52833">
    <property type="entry name" value="Thioredoxin-like"/>
    <property type="match status" value="1"/>
</dbReference>
<comment type="caution">
    <text evidence="3">The sequence shown here is derived from an EMBL/GenBank/DDBJ whole genome shotgun (WGS) entry which is preliminary data.</text>
</comment>
<dbReference type="PANTHER" id="PTHR44051:SF8">
    <property type="entry name" value="GLUTATHIONE S-TRANSFERASE GSTA"/>
    <property type="match status" value="1"/>
</dbReference>
<comment type="similarity">
    <text evidence="1">Belongs to the GST superfamily.</text>
</comment>
<dbReference type="SUPFAM" id="SSF47616">
    <property type="entry name" value="GST C-terminal domain-like"/>
    <property type="match status" value="1"/>
</dbReference>
<dbReference type="Gene3D" id="1.20.1050.10">
    <property type="match status" value="1"/>
</dbReference>
<feature type="domain" description="GST N-terminal" evidence="2">
    <location>
        <begin position="71"/>
        <end position="159"/>
    </location>
</feature>
<dbReference type="InterPro" id="IPR036282">
    <property type="entry name" value="Glutathione-S-Trfase_C_sf"/>
</dbReference>